<feature type="domain" description="Sushi" evidence="23">
    <location>
        <begin position="626"/>
        <end position="690"/>
    </location>
</feature>
<keyword evidence="7" id="KW-0914">Notch signaling pathway</keyword>
<feature type="domain" description="EGF-like" evidence="20">
    <location>
        <begin position="2099"/>
        <end position="2137"/>
    </location>
</feature>
<dbReference type="Gene3D" id="4.10.400.10">
    <property type="entry name" value="Low-density Lipoprotein Receptor"/>
    <property type="match status" value="1"/>
</dbReference>
<feature type="domain" description="EGF-like" evidence="20">
    <location>
        <begin position="860"/>
        <end position="902"/>
    </location>
</feature>
<evidence type="ECO:0000256" key="3">
    <source>
        <dbReference type="ARBA" id="ARBA00022536"/>
    </source>
</evidence>
<dbReference type="PROSITE" id="PS01180">
    <property type="entry name" value="CUB"/>
    <property type="match status" value="2"/>
</dbReference>
<feature type="domain" description="EGF-like" evidence="20">
    <location>
        <begin position="2177"/>
        <end position="2217"/>
    </location>
</feature>
<dbReference type="PROSITE" id="PS01209">
    <property type="entry name" value="LDLRA_1"/>
    <property type="match status" value="1"/>
</dbReference>
<evidence type="ECO:0000256" key="2">
    <source>
        <dbReference type="ARBA" id="ARBA00022473"/>
    </source>
</evidence>
<feature type="disulfide bond" evidence="13">
    <location>
        <begin position="2247"/>
        <end position="2256"/>
    </location>
</feature>
<feature type="domain" description="Sushi" evidence="23">
    <location>
        <begin position="1387"/>
        <end position="1452"/>
    </location>
</feature>
<keyword evidence="4 17" id="KW-0812">Transmembrane</keyword>
<feature type="region of interest" description="Disordered" evidence="16">
    <location>
        <begin position="3095"/>
        <end position="3228"/>
    </location>
</feature>
<evidence type="ECO:0000259" key="19">
    <source>
        <dbReference type="PROSITE" id="PS01180"/>
    </source>
</evidence>
<feature type="domain" description="EGF-like" evidence="20">
    <location>
        <begin position="2139"/>
        <end position="2175"/>
    </location>
</feature>
<dbReference type="Gene3D" id="2.10.50.10">
    <property type="entry name" value="Tumor Necrosis Factor Receptor, subunit A, domain 2"/>
    <property type="match status" value="3"/>
</dbReference>
<dbReference type="SMART" id="SM00034">
    <property type="entry name" value="CLECT"/>
    <property type="match status" value="1"/>
</dbReference>
<evidence type="ECO:0000313" key="24">
    <source>
        <dbReference type="EMBL" id="KAK3581045.1"/>
    </source>
</evidence>
<feature type="domain" description="CUB" evidence="19">
    <location>
        <begin position="189"/>
        <end position="314"/>
    </location>
</feature>
<feature type="domain" description="EGF-like" evidence="20">
    <location>
        <begin position="2298"/>
        <end position="2334"/>
    </location>
</feature>
<dbReference type="SMART" id="SM01411">
    <property type="entry name" value="Ephrin_rec_like"/>
    <property type="match status" value="5"/>
</dbReference>
<keyword evidence="9 17" id="KW-0472">Membrane</keyword>
<dbReference type="InterPro" id="IPR016187">
    <property type="entry name" value="CTDL_fold"/>
</dbReference>
<dbReference type="PROSITE" id="PS01186">
    <property type="entry name" value="EGF_2"/>
    <property type="match status" value="9"/>
</dbReference>
<dbReference type="CDD" id="cd00054">
    <property type="entry name" value="EGF_CA"/>
    <property type="match status" value="10"/>
</dbReference>
<dbReference type="GO" id="GO:0005886">
    <property type="term" value="C:plasma membrane"/>
    <property type="evidence" value="ECO:0007669"/>
    <property type="project" value="TreeGrafter"/>
</dbReference>
<feature type="chain" id="PRO_5042082737" evidence="18">
    <location>
        <begin position="20"/>
        <end position="3228"/>
    </location>
</feature>
<feature type="domain" description="CUB" evidence="19">
    <location>
        <begin position="516"/>
        <end position="627"/>
    </location>
</feature>
<evidence type="ECO:0000256" key="16">
    <source>
        <dbReference type="SAM" id="MobiDB-lite"/>
    </source>
</evidence>
<feature type="disulfide bond" evidence="13">
    <location>
        <begin position="2324"/>
        <end position="2333"/>
    </location>
</feature>
<dbReference type="SUPFAM" id="SSF57424">
    <property type="entry name" value="LDL receptor-like module"/>
    <property type="match status" value="1"/>
</dbReference>
<feature type="domain" description="Sushi" evidence="23">
    <location>
        <begin position="691"/>
        <end position="748"/>
    </location>
</feature>
<evidence type="ECO:0000256" key="15">
    <source>
        <dbReference type="PROSITE-ProRule" id="PRU00302"/>
    </source>
</evidence>
<feature type="domain" description="Sushi" evidence="23">
    <location>
        <begin position="749"/>
        <end position="808"/>
    </location>
</feature>
<dbReference type="InterPro" id="IPR035976">
    <property type="entry name" value="Sushi/SCR/CCP_sf"/>
</dbReference>
<keyword evidence="6" id="KW-0677">Repeat</keyword>
<dbReference type="InterPro" id="IPR002172">
    <property type="entry name" value="LDrepeatLR_classA_rpt"/>
</dbReference>
<dbReference type="SMART" id="SM00032">
    <property type="entry name" value="CCP"/>
    <property type="match status" value="8"/>
</dbReference>
<proteinExistence type="predicted"/>
<dbReference type="InterPro" id="IPR023415">
    <property type="entry name" value="LDLR_class-A_CS"/>
</dbReference>
<dbReference type="InterPro" id="IPR013320">
    <property type="entry name" value="ConA-like_dom_sf"/>
</dbReference>
<dbReference type="Gene3D" id="3.10.100.10">
    <property type="entry name" value="Mannose-Binding Protein A, subunit A"/>
    <property type="match status" value="1"/>
</dbReference>
<feature type="domain" description="EGF-like" evidence="20">
    <location>
        <begin position="2060"/>
        <end position="2096"/>
    </location>
</feature>
<keyword evidence="11" id="KW-0325">Glycoprotein</keyword>
<feature type="domain" description="Sushi" evidence="23">
    <location>
        <begin position="1100"/>
        <end position="1163"/>
    </location>
</feature>
<feature type="domain" description="EGF-like" evidence="20">
    <location>
        <begin position="1856"/>
        <end position="1894"/>
    </location>
</feature>
<evidence type="ECO:0000256" key="8">
    <source>
        <dbReference type="ARBA" id="ARBA00022989"/>
    </source>
</evidence>
<dbReference type="Gene3D" id="2.10.70.10">
    <property type="entry name" value="Complement Module, domain 1"/>
    <property type="match status" value="6"/>
</dbReference>
<evidence type="ECO:0000256" key="13">
    <source>
        <dbReference type="PROSITE-ProRule" id="PRU00076"/>
    </source>
</evidence>
<keyword evidence="8 17" id="KW-1133">Transmembrane helix</keyword>
<dbReference type="Pfam" id="PF02494">
    <property type="entry name" value="HYR"/>
    <property type="match status" value="1"/>
</dbReference>
<evidence type="ECO:0000256" key="4">
    <source>
        <dbReference type="ARBA" id="ARBA00022692"/>
    </source>
</evidence>
<dbReference type="FunFam" id="2.10.25.10:FF:000146">
    <property type="entry name" value="Putative neurogenic locus notch"/>
    <property type="match status" value="1"/>
</dbReference>
<dbReference type="Pfam" id="PF07699">
    <property type="entry name" value="Ephrin_rec_like"/>
    <property type="match status" value="5"/>
</dbReference>
<dbReference type="GO" id="GO:0043235">
    <property type="term" value="C:receptor complex"/>
    <property type="evidence" value="ECO:0007669"/>
    <property type="project" value="TreeGrafter"/>
</dbReference>
<feature type="domain" description="EGF-like" evidence="20">
    <location>
        <begin position="1812"/>
        <end position="1854"/>
    </location>
</feature>
<keyword evidence="3 13" id="KW-0245">EGF-like domain</keyword>
<dbReference type="SUPFAM" id="SSF49899">
    <property type="entry name" value="Concanavalin A-like lectins/glucanases"/>
    <property type="match status" value="1"/>
</dbReference>
<dbReference type="PANTHER" id="PTHR45836">
    <property type="entry name" value="SLIT HOMOLOG"/>
    <property type="match status" value="1"/>
</dbReference>
<organism evidence="24 25">
    <name type="scientific">Potamilus streckersoni</name>
    <dbReference type="NCBI Taxonomy" id="2493646"/>
    <lineage>
        <taxon>Eukaryota</taxon>
        <taxon>Metazoa</taxon>
        <taxon>Spiralia</taxon>
        <taxon>Lophotrochozoa</taxon>
        <taxon>Mollusca</taxon>
        <taxon>Bivalvia</taxon>
        <taxon>Autobranchia</taxon>
        <taxon>Heteroconchia</taxon>
        <taxon>Palaeoheterodonta</taxon>
        <taxon>Unionida</taxon>
        <taxon>Unionoidea</taxon>
        <taxon>Unionidae</taxon>
        <taxon>Ambleminae</taxon>
        <taxon>Lampsilini</taxon>
        <taxon>Potamilus</taxon>
    </lineage>
</organism>
<feature type="signal peptide" evidence="18">
    <location>
        <begin position="1"/>
        <end position="19"/>
    </location>
</feature>
<evidence type="ECO:0000256" key="17">
    <source>
        <dbReference type="SAM" id="Phobius"/>
    </source>
</evidence>
<dbReference type="PROSITE" id="PS50026">
    <property type="entry name" value="EGF_3"/>
    <property type="match status" value="14"/>
</dbReference>
<evidence type="ECO:0000313" key="25">
    <source>
        <dbReference type="Proteomes" id="UP001195483"/>
    </source>
</evidence>
<feature type="domain" description="EGF-like" evidence="20">
    <location>
        <begin position="2219"/>
        <end position="2257"/>
    </location>
</feature>
<dbReference type="GO" id="GO:0005509">
    <property type="term" value="F:calcium ion binding"/>
    <property type="evidence" value="ECO:0007669"/>
    <property type="project" value="InterPro"/>
</dbReference>
<feature type="compositionally biased region" description="Basic and acidic residues" evidence="16">
    <location>
        <begin position="3177"/>
        <end position="3186"/>
    </location>
</feature>
<feature type="domain" description="EGF-like" evidence="20">
    <location>
        <begin position="1775"/>
        <end position="1810"/>
    </location>
</feature>
<sequence length="3228" mass="351786">MGFCFGIFIFSTTLVQVVAQVGTDLKLACPNGWTKQYELCYLVVPYRHSWAEALEYCGKYGARLAEPRGPIMSEWLAIQARLQNIDKYWIGYNRQYRVNQDFDGYWSDGTYASNEVGVWGPFEPNTRKGQCTYVSVSSSSSQNSLWYMNRCDLVMPSVCQLQPCPSDTKRCYNGLCIGMKNLCNGKDDCGDGSDEMECVIRNSFYYNGTSGTIRSHDTGSYYPGNTTRNWIIEGVVGSQIQIMFNRFETEKDVDYLDIREGGPTLATSRLVGRFSGTLPNSYTRIVSSNNFLIGSFISDADRNYAGFEFQWSTRFACTVEKVSQVKETPGQLVTVRKLSSQQSVSVCISEILLSVDYKGFSYDLTKRECYLLREIPAPVTSTCCDLYVRTCPNTIGVPTVDSIPTLNSTLTAVDASRQLYTPLYPVYYTGNQELTYSITTTGNEIITMEILDVDLCCDDNVTIYDGAGPESKALITLQNGSSPAVVMTTGSSAYIYMYLKEHMSCRGLLMTYRRGCDFHINADNGTVFTPGYGIKSYPGVLFCSWLIQTTNGGRITLMFDMFDFGSLDYLKVYDGIDEQATPLHTGLGLTVTNLPGSIRSSGQGLFLKLSTGVLGNNNGFMATFSADCSGVNSPSLNIAPNASLYAYQTKISVTCATGYYFTGENKNVASVTLTCTSGGKWDKTFPECARSSCGPVSDIQNGYIVSSTGIMGGDRATYACNTGFNLIGSAIIFCGSTGTWGASPECRSVPCPLLQSTLANGHVQTLIGGQDHGSVVLYSCAEYYELYGASRIQCSFGNWSSSPPTCTRIRCEDNRVEQGVFNVSTPNRGEPVLLQCNAGYTPSGKNPFICGVDNPPVCNNTNECTAGTHKCVNADCVDTEGNYTCKCKPGYQPSGSISTQCNDVDECAVNGGIGYCSQRCQNTIGGYQCSCQTGYRLYTYNGFQDLFLLTGEDGTKLWHRFYINHTCVPVQCGNLSLNVIANGKVLNPKSSYFYRDTLTYLCDPGYTINNGSQGIVNMYCQDDGSWTGTGNRIPICVAKTCTDIQSYSVNVSQLSYKNQYTRQCPLPNSKVVQLTRYCGYDRTTQMYKTVGQNLSACPVLDCGMPQDIAGARQYSVSCTTYNCSFQFQCRSSYERQGNSTRGSDIVYCESDGYWGFGDIHCIGGQCPDPGYPPDGSMVATSFEEGSLVSFTCKKTGFQPDPSWPIKCQEIGGTMGWNGSLPVCRDKQPPQFINCPSNIRVKRFQEPIFTEPTAVDNVGVTSFRVLPNNFRPGHPVESTTTVTYEAYDFESNSNQCKFTIVVIDDIKPSLICSMPPVIQVTSANFYQEISPFRDYVYSDEFNVSLTAYPSYIVASPVTVGRAEVIKVVAQDASGNQEECNIQFKIEAQKCSSWALKVDHGQVNCSSKVNGLGYNCRIVCDNGYYFFENPSLSYIDMACFTNNNWDRNPPVCQAGRSVKFRSVTRLQYRTNLAQVSNIQDCLNQYRQYLVSRLSTLTSQLTTLCQLDAPVTVTTPSDPNVQVIQISNNLTYTYATITLEIVPDGSINAVFTNCANRIYGAFIQNTSYVSSISLIPVSGSCPNGTLDSAAQLPGTTFYCSDFAQPFDMTSQNRHICVLCPSGYIQVDGRTCQACPAGTYRELTSSNECLACPSGTNSEMVGAKSTYDCYLTCPFGMYSATGQAPCFDCDQDTYRISSTRCESCPLRTGTQGRGKTAVSDCIAECPVGYFSSDGLLPCTACPVAFYQAVPQQDTCIECPDSLTTNSAGSTISTACINGVPTLCNPNPCNTGICQVIDHDFYCVCNASYTGRRCEIERSPCDSSPCYNGGRCSKVSLTNYICICNDSQMAGTFYGDRCQYDVQQCTPNQCKNNGTCSDRISSPECMCPTYSGYNGLTCQDPRNPCTQYPICQNGGTCFPHGSFYRTCKCPDGFTGYQCETNIDECTSNPCINGGTCVDWINGFTCSCPVGYSGPFCAYISETSVCSANPCTGIGESCVNKYVDETKYCICPLGYSYNQSTGRCEDIEMCSSQVCENLGSCFSIDYGYNTLCDCRDGYAGTLCQYNYNECSSNPCKNGGLCTDRVNGYACNCSTGTGGTNCELDTVNECISGNCSINNRVQCLDLINSYKCICREGYTGSDCTVKILSCQSYPCQHGGTCIETNTSYTCTCALPWTGPNCQTHVDNCLTYNGTRQCQNNALCYSSNSSFVCVCSGGYRGDHCEMEYNLCKVTNPCMGSGSNCSVVNASTQCSCAVGYSGTYCEQSPTNICDSTTCNNGGTCSILNGTVRCTCPAGYTSSRCETEINECLSNPCPLGAQCQNNIASYTCVCPQGKVGDDCDKDFSYNFDIVYVPSPSCEVTFSSFGDPQKNITAFTISLWVRFTKSSTPGTILNILSSNNYTIPSSSPFQLIISAEDVVMKTLASNGAYRPPVVIDTFTSSLNDGLWHHVAVTWNRTSARIKAFKDGSEVGSSTANFNLPPIGHVVLGYYDPTDAQLRSAKSFEGRLSRLLILGTEYSAAQISSLYSARTSKVSGLLLNPLDSIMKLYKVDYSSQLSSNICIPGGSSCTGFFDASTFPTVKSCSQDQYSVTARDVKPQWTSPVFEKYVRAKQTLSSGDTALSWGVYGVGFAAYSESDNAAVCTFRFFNKRANCSMPSGPTGGSKSCTTIEGGLRCTLTCNNANYIPWDTLPTYSTCSRYSSWNRDDGVTPYRFPACSVVTDLTNNLNLTLRYDVAGSCEANKAIIQFQTNLSTVNAQWHQGLCNGGSCSAIPISVTCDGANSMILQASFQFIKSILTNLNSLTLSPVDVLKVALVDEKSLNITNYTPDLTTLEIRMVSACATGYQIIGTNCVECGAGSKYISGVCIACAKGEYQNTSKQISCIPCDSEKTTESVGSISNSDCLISCFTGKYYNKTLGNCVVCPAGFYQDTTGSFYCKACAAGYTTQNTGSSSLNDCKPSSAITTLPPELNAETGRSTAGGETLSGAIIAIIVLAIGIGLIIIFIILFCFCRDRLPCQKKVTPIPKVVEKKQRYGEINMRSAKYNVRERLSDKDREPIIPEDSVSNYMGTSYSKAAPPYSQMDNSFSLRPGPVPIFTERMNGSVQKKTWMSSRTSQVSADEESEVIHRTPDNHQKPRGRPPANLPAPDPSQLPRSLPPLSTRSFRSLPPTDPSLRPSSGLNRARMQLEPKHYQEFLESQPVRRSTPVMPPQGLSPQSSMGSNSGGGRIYLESDDEM</sequence>
<dbReference type="InterPro" id="IPR001304">
    <property type="entry name" value="C-type_lectin-like"/>
</dbReference>
<keyword evidence="10 13" id="KW-1015">Disulfide bond</keyword>
<dbReference type="InterPro" id="IPR013032">
    <property type="entry name" value="EGF-like_CS"/>
</dbReference>
<dbReference type="PROSITE" id="PS50041">
    <property type="entry name" value="C_TYPE_LECTIN_2"/>
    <property type="match status" value="1"/>
</dbReference>
<dbReference type="InterPro" id="IPR000859">
    <property type="entry name" value="CUB_dom"/>
</dbReference>
<dbReference type="Pfam" id="PF00084">
    <property type="entry name" value="Sushi"/>
    <property type="match status" value="4"/>
</dbReference>
<feature type="domain" description="EGF-like" evidence="20">
    <location>
        <begin position="2260"/>
        <end position="2296"/>
    </location>
</feature>
<feature type="disulfide bond" evidence="13">
    <location>
        <begin position="1924"/>
        <end position="1933"/>
    </location>
</feature>
<dbReference type="PROSITE" id="PS50923">
    <property type="entry name" value="SUSHI"/>
    <property type="match status" value="7"/>
</dbReference>
<dbReference type="SMART" id="SM00181">
    <property type="entry name" value="EGF"/>
    <property type="match status" value="17"/>
</dbReference>
<protein>
    <submittedName>
        <fullName evidence="24">Uncharacterized protein</fullName>
    </submittedName>
</protein>
<feature type="disulfide bond" evidence="14">
    <location>
        <begin position="171"/>
        <end position="189"/>
    </location>
</feature>
<feature type="disulfide bond" evidence="13">
    <location>
        <begin position="2286"/>
        <end position="2295"/>
    </location>
</feature>
<dbReference type="InterPro" id="IPR001791">
    <property type="entry name" value="Laminin_G"/>
</dbReference>
<feature type="disulfide bond" evidence="13">
    <location>
        <begin position="2127"/>
        <end position="2136"/>
    </location>
</feature>
<feature type="disulfide bond" evidence="14">
    <location>
        <begin position="164"/>
        <end position="176"/>
    </location>
</feature>
<reference evidence="24" key="3">
    <citation type="submission" date="2023-05" db="EMBL/GenBank/DDBJ databases">
        <authorList>
            <person name="Smith C.H."/>
        </authorList>
    </citation>
    <scope>NUCLEOTIDE SEQUENCE</scope>
    <source>
        <strain evidence="24">CHS0354</strain>
        <tissue evidence="24">Mantle</tissue>
    </source>
</reference>
<dbReference type="Pfam" id="PF13385">
    <property type="entry name" value="Laminin_G_3"/>
    <property type="match status" value="1"/>
</dbReference>
<dbReference type="CDD" id="cd00112">
    <property type="entry name" value="LDLa"/>
    <property type="match status" value="1"/>
</dbReference>
<dbReference type="InterPro" id="IPR000742">
    <property type="entry name" value="EGF"/>
</dbReference>
<evidence type="ECO:0000259" key="20">
    <source>
        <dbReference type="PROSITE" id="PS50026"/>
    </source>
</evidence>
<dbReference type="GO" id="GO:0007219">
    <property type="term" value="P:Notch signaling pathway"/>
    <property type="evidence" value="ECO:0007669"/>
    <property type="project" value="UniProtKB-KW"/>
</dbReference>
<feature type="disulfide bond" evidence="13">
    <location>
        <begin position="2029"/>
        <end position="2046"/>
    </location>
</feature>
<dbReference type="CDD" id="cd00041">
    <property type="entry name" value="CUB"/>
    <property type="match status" value="3"/>
</dbReference>
<dbReference type="GO" id="GO:0009986">
    <property type="term" value="C:cell surface"/>
    <property type="evidence" value="ECO:0007669"/>
    <property type="project" value="TreeGrafter"/>
</dbReference>
<dbReference type="CDD" id="cd00033">
    <property type="entry name" value="CCP"/>
    <property type="match status" value="5"/>
</dbReference>
<dbReference type="SMART" id="SM00192">
    <property type="entry name" value="LDLa"/>
    <property type="match status" value="1"/>
</dbReference>
<feature type="domain" description="C-type lectin" evidence="21">
    <location>
        <begin position="40"/>
        <end position="160"/>
    </location>
</feature>
<evidence type="ECO:0000256" key="7">
    <source>
        <dbReference type="ARBA" id="ARBA00022976"/>
    </source>
</evidence>
<dbReference type="FunFam" id="2.10.25.10:FF:000173">
    <property type="entry name" value="Neurogenic locus notch protein 2"/>
    <property type="match status" value="1"/>
</dbReference>
<feature type="domain" description="EGF-like" evidence="20">
    <location>
        <begin position="2020"/>
        <end position="2058"/>
    </location>
</feature>
<dbReference type="InterPro" id="IPR000152">
    <property type="entry name" value="EGF-type_Asp/Asn_hydroxyl_site"/>
</dbReference>
<evidence type="ECO:0000256" key="5">
    <source>
        <dbReference type="ARBA" id="ARBA00022729"/>
    </source>
</evidence>
<dbReference type="InterPro" id="IPR003410">
    <property type="entry name" value="HYR_dom"/>
</dbReference>
<dbReference type="GO" id="GO:0007411">
    <property type="term" value="P:axon guidance"/>
    <property type="evidence" value="ECO:0007669"/>
    <property type="project" value="TreeGrafter"/>
</dbReference>
<dbReference type="Gene3D" id="2.60.120.200">
    <property type="match status" value="1"/>
</dbReference>
<dbReference type="InterPro" id="IPR036055">
    <property type="entry name" value="LDL_receptor-like_sf"/>
</dbReference>
<feature type="domain" description="HYR" evidence="22">
    <location>
        <begin position="1224"/>
        <end position="1303"/>
    </location>
</feature>
<evidence type="ECO:0000256" key="1">
    <source>
        <dbReference type="ARBA" id="ARBA00004479"/>
    </source>
</evidence>
<feature type="disulfide bond" evidence="12">
    <location>
        <begin position="516"/>
        <end position="543"/>
    </location>
</feature>
<evidence type="ECO:0000256" key="12">
    <source>
        <dbReference type="PROSITE-ProRule" id="PRU00059"/>
    </source>
</evidence>
<dbReference type="CDD" id="cd00037">
    <property type="entry name" value="CLECT"/>
    <property type="match status" value="1"/>
</dbReference>
<evidence type="ECO:0000256" key="9">
    <source>
        <dbReference type="ARBA" id="ARBA00023136"/>
    </source>
</evidence>
<dbReference type="SUPFAM" id="SSF49854">
    <property type="entry name" value="Spermadhesin, CUB domain"/>
    <property type="match status" value="3"/>
</dbReference>
<feature type="domain" description="EGF-like" evidence="20">
    <location>
        <begin position="1896"/>
        <end position="1934"/>
    </location>
</feature>
<evidence type="ECO:0000256" key="14">
    <source>
        <dbReference type="PROSITE-ProRule" id="PRU00124"/>
    </source>
</evidence>
<feature type="compositionally biased region" description="Basic and acidic residues" evidence="16">
    <location>
        <begin position="3116"/>
        <end position="3126"/>
    </location>
</feature>
<feature type="domain" description="Sushi" evidence="23">
    <location>
        <begin position="1164"/>
        <end position="1225"/>
    </location>
</feature>
<dbReference type="FunFam" id="2.10.25.10:FF:000005">
    <property type="entry name" value="Fibrillin 2"/>
    <property type="match status" value="1"/>
</dbReference>
<comment type="subcellular location">
    <subcellularLocation>
        <location evidence="1">Membrane</location>
        <topology evidence="1">Single-pass type I membrane protein</topology>
    </subcellularLocation>
</comment>
<dbReference type="PROSITE" id="PS50825">
    <property type="entry name" value="HYR"/>
    <property type="match status" value="1"/>
</dbReference>
<feature type="domain" description="EGF-like" evidence="20">
    <location>
        <begin position="1936"/>
        <end position="1972"/>
    </location>
</feature>
<dbReference type="InterPro" id="IPR016186">
    <property type="entry name" value="C-type_lectin-like/link_sf"/>
</dbReference>
<feature type="disulfide bond" evidence="15">
    <location>
        <begin position="751"/>
        <end position="794"/>
    </location>
</feature>
<name>A0AAE0RWX8_9BIVA</name>
<dbReference type="PROSITE" id="PS00022">
    <property type="entry name" value="EGF_1"/>
    <property type="match status" value="10"/>
</dbReference>
<keyword evidence="5 18" id="KW-0732">Signal</keyword>
<comment type="caution">
    <text evidence="13">Lacks conserved residue(s) required for the propagation of feature annotation.</text>
</comment>
<evidence type="ECO:0000259" key="22">
    <source>
        <dbReference type="PROSITE" id="PS50825"/>
    </source>
</evidence>
<reference evidence="24" key="2">
    <citation type="journal article" date="2021" name="Genome Biol. Evol.">
        <title>Developing a high-quality reference genome for a parasitic bivalve with doubly uniparental inheritance (Bivalvia: Unionida).</title>
        <authorList>
            <person name="Smith C.H."/>
        </authorList>
    </citation>
    <scope>NUCLEOTIDE SEQUENCE</scope>
    <source>
        <strain evidence="24">CHS0354</strain>
        <tissue evidence="24">Mantle</tissue>
    </source>
</reference>
<feature type="compositionally biased region" description="Low complexity" evidence="16">
    <location>
        <begin position="3143"/>
        <end position="3160"/>
    </location>
</feature>
<dbReference type="Proteomes" id="UP001195483">
    <property type="component" value="Unassembled WGS sequence"/>
</dbReference>
<feature type="disulfide bond" evidence="13">
    <location>
        <begin position="2165"/>
        <end position="2174"/>
    </location>
</feature>
<dbReference type="InterPro" id="IPR001881">
    <property type="entry name" value="EGF-like_Ca-bd_dom"/>
</dbReference>
<dbReference type="PROSITE" id="PS50068">
    <property type="entry name" value="LDLRA_2"/>
    <property type="match status" value="1"/>
</dbReference>
<dbReference type="FunFam" id="2.10.25.10:FF:000122">
    <property type="entry name" value="Protein crumbs homolog 2"/>
    <property type="match status" value="2"/>
</dbReference>
<dbReference type="InterPro" id="IPR051355">
    <property type="entry name" value="Notch/Slit_guidance"/>
</dbReference>
<keyword evidence="2" id="KW-0217">Developmental protein</keyword>
<dbReference type="InterPro" id="IPR049883">
    <property type="entry name" value="NOTCH1_EGF-like"/>
</dbReference>
<dbReference type="Gene3D" id="2.10.25.10">
    <property type="entry name" value="Laminin"/>
    <property type="match status" value="14"/>
</dbReference>
<keyword evidence="25" id="KW-1185">Reference proteome</keyword>
<feature type="transmembrane region" description="Helical" evidence="17">
    <location>
        <begin position="2979"/>
        <end position="3002"/>
    </location>
</feature>
<feature type="disulfide bond" evidence="13">
    <location>
        <begin position="2207"/>
        <end position="2216"/>
    </location>
</feature>
<dbReference type="Pfam" id="PF00008">
    <property type="entry name" value="EGF"/>
    <property type="match status" value="2"/>
</dbReference>
<dbReference type="PANTHER" id="PTHR45836:SF23">
    <property type="entry name" value="NEUROGENIC LOCUS NOTCH HOMOLOG PROTEIN 1"/>
    <property type="match status" value="1"/>
</dbReference>
<accession>A0AAE0RWX8</accession>
<dbReference type="FunFam" id="2.10.25.10:FF:000117">
    <property type="entry name" value="Delta-like protein"/>
    <property type="match status" value="1"/>
</dbReference>
<evidence type="ECO:0000256" key="11">
    <source>
        <dbReference type="ARBA" id="ARBA00023180"/>
    </source>
</evidence>
<feature type="disulfide bond" evidence="13">
    <location>
        <begin position="2086"/>
        <end position="2095"/>
    </location>
</feature>
<dbReference type="InterPro" id="IPR009030">
    <property type="entry name" value="Growth_fac_rcpt_cys_sf"/>
</dbReference>
<dbReference type="Pfam" id="PF12661">
    <property type="entry name" value="hEGF"/>
    <property type="match status" value="4"/>
</dbReference>
<feature type="disulfide bond" evidence="14">
    <location>
        <begin position="183"/>
        <end position="198"/>
    </location>
</feature>
<dbReference type="SUPFAM" id="SSF57196">
    <property type="entry name" value="EGF/Laminin"/>
    <property type="match status" value="10"/>
</dbReference>
<dbReference type="PROSITE" id="PS01187">
    <property type="entry name" value="EGF_CA"/>
    <property type="match status" value="4"/>
</dbReference>
<dbReference type="SMART" id="SM00282">
    <property type="entry name" value="LamG"/>
    <property type="match status" value="1"/>
</dbReference>
<evidence type="ECO:0000259" key="21">
    <source>
        <dbReference type="PROSITE" id="PS50041"/>
    </source>
</evidence>
<feature type="disulfide bond" evidence="13">
    <location>
        <begin position="2048"/>
        <end position="2057"/>
    </location>
</feature>
<feature type="domain" description="Sushi" evidence="23">
    <location>
        <begin position="970"/>
        <end position="1038"/>
    </location>
</feature>
<dbReference type="InterPro" id="IPR018097">
    <property type="entry name" value="EGF_Ca-bd_CS"/>
</dbReference>
<feature type="disulfide bond" evidence="13">
    <location>
        <begin position="1779"/>
        <end position="1789"/>
    </location>
</feature>
<dbReference type="Pfam" id="PF00057">
    <property type="entry name" value="Ldl_recept_a"/>
    <property type="match status" value="1"/>
</dbReference>
<dbReference type="EMBL" id="JAEAOA010000856">
    <property type="protein sequence ID" value="KAK3581045.1"/>
    <property type="molecule type" value="Genomic_DNA"/>
</dbReference>
<reference evidence="24" key="1">
    <citation type="journal article" date="2021" name="Genome Biol. Evol.">
        <title>A High-Quality Reference Genome for a Parasitic Bivalve with Doubly Uniparental Inheritance (Bivalvia: Unionida).</title>
        <authorList>
            <person name="Smith C.H."/>
        </authorList>
    </citation>
    <scope>NUCLEOTIDE SEQUENCE</scope>
    <source>
        <strain evidence="24">CHS0354</strain>
    </source>
</reference>
<comment type="caution">
    <text evidence="24">The sequence shown here is derived from an EMBL/GenBank/DDBJ whole genome shotgun (WGS) entry which is preliminary data.</text>
</comment>
<dbReference type="Pfam" id="PF07645">
    <property type="entry name" value="EGF_CA"/>
    <property type="match status" value="3"/>
</dbReference>
<dbReference type="InterPro" id="IPR000436">
    <property type="entry name" value="Sushi_SCR_CCP_dom"/>
</dbReference>
<dbReference type="SMART" id="SM00179">
    <property type="entry name" value="EGF_CA"/>
    <property type="match status" value="13"/>
</dbReference>
<dbReference type="SUPFAM" id="SSF57535">
    <property type="entry name" value="Complement control module/SCR domain"/>
    <property type="match status" value="6"/>
</dbReference>
<feature type="compositionally biased region" description="Polar residues" evidence="16">
    <location>
        <begin position="3095"/>
        <end position="3110"/>
    </location>
</feature>
<keyword evidence="15" id="KW-0768">Sushi</keyword>
<gene>
    <name evidence="24" type="ORF">CHS0354_013955</name>
</gene>
<evidence type="ECO:0000259" key="23">
    <source>
        <dbReference type="PROSITE" id="PS50923"/>
    </source>
</evidence>
<dbReference type="PROSITE" id="PS00010">
    <property type="entry name" value="ASX_HYDROXYL"/>
    <property type="match status" value="5"/>
</dbReference>
<dbReference type="SUPFAM" id="SSF57184">
    <property type="entry name" value="Growth factor receptor domain"/>
    <property type="match status" value="4"/>
</dbReference>
<dbReference type="InterPro" id="IPR035914">
    <property type="entry name" value="Sperma_CUB_dom_sf"/>
</dbReference>
<evidence type="ECO:0000256" key="6">
    <source>
        <dbReference type="ARBA" id="ARBA00022737"/>
    </source>
</evidence>
<feature type="disulfide bond" evidence="13">
    <location>
        <begin position="1962"/>
        <end position="1971"/>
    </location>
</feature>
<dbReference type="Pfam" id="PF00431">
    <property type="entry name" value="CUB"/>
    <property type="match status" value="2"/>
</dbReference>
<dbReference type="SUPFAM" id="SSF56436">
    <property type="entry name" value="C-type lectin-like"/>
    <property type="match status" value="1"/>
</dbReference>
<feature type="disulfide bond" evidence="13">
    <location>
        <begin position="2108"/>
        <end position="2125"/>
    </location>
</feature>
<dbReference type="InterPro" id="IPR011641">
    <property type="entry name" value="Tyr-kin_ephrin_A/B_rcpt-like"/>
</dbReference>
<feature type="disulfide bond" evidence="13">
    <location>
        <begin position="1800"/>
        <end position="1809"/>
    </location>
</feature>
<evidence type="ECO:0000256" key="10">
    <source>
        <dbReference type="ARBA" id="ARBA00023157"/>
    </source>
</evidence>
<dbReference type="SMART" id="SM00042">
    <property type="entry name" value="CUB"/>
    <property type="match status" value="3"/>
</dbReference>
<dbReference type="Gene3D" id="2.60.120.290">
    <property type="entry name" value="Spermadhesin, CUB domain"/>
    <property type="match status" value="3"/>
</dbReference>
<evidence type="ECO:0000256" key="18">
    <source>
        <dbReference type="SAM" id="SignalP"/>
    </source>
</evidence>